<proteinExistence type="predicted"/>
<dbReference type="AlphaFoldDB" id="A0A1G2QDV7"/>
<sequence length="257" mass="28622">MKEGKDLEAIVLALSEETGIQIGFFERALGIDVQSNLSFGTLFEAKGAYLFVSAEKRDKCAERIMASWEQLALAKVKNVATFEEAKALRDYSPHGSEARKQAMTKMIELASTIVEAEKIYHDVEHRSPLAKQALAKWEELALEQVKLISTLEEGKRAYDSSPSCGEAKEQALAKWEELALAMIEQASTVSEMRMLSVSIPHCSVDLLEAKWEKLALIQIKQVSTLEEAKDLYYNTLSDGEAGEEILRKMVDIFSASP</sequence>
<dbReference type="Proteomes" id="UP000178481">
    <property type="component" value="Unassembled WGS sequence"/>
</dbReference>
<name>A0A1G2QDV7_9BACT</name>
<comment type="caution">
    <text evidence="1">The sequence shown here is derived from an EMBL/GenBank/DDBJ whole genome shotgun (WGS) entry which is preliminary data.</text>
</comment>
<accession>A0A1G2QDV7</accession>
<organism evidence="1 2">
    <name type="scientific">Candidatus Vogelbacteria bacterium RIFOXYD1_FULL_42_15</name>
    <dbReference type="NCBI Taxonomy" id="1802437"/>
    <lineage>
        <taxon>Bacteria</taxon>
        <taxon>Candidatus Vogeliibacteriota</taxon>
    </lineage>
</organism>
<protein>
    <submittedName>
        <fullName evidence="1">Uncharacterized protein</fullName>
    </submittedName>
</protein>
<evidence type="ECO:0000313" key="2">
    <source>
        <dbReference type="Proteomes" id="UP000178481"/>
    </source>
</evidence>
<evidence type="ECO:0000313" key="1">
    <source>
        <dbReference type="EMBL" id="OHA58707.1"/>
    </source>
</evidence>
<reference evidence="1 2" key="1">
    <citation type="journal article" date="2016" name="Nat. Commun.">
        <title>Thousands of microbial genomes shed light on interconnected biogeochemical processes in an aquifer system.</title>
        <authorList>
            <person name="Anantharaman K."/>
            <person name="Brown C.T."/>
            <person name="Hug L.A."/>
            <person name="Sharon I."/>
            <person name="Castelle C.J."/>
            <person name="Probst A.J."/>
            <person name="Thomas B.C."/>
            <person name="Singh A."/>
            <person name="Wilkins M.J."/>
            <person name="Karaoz U."/>
            <person name="Brodie E.L."/>
            <person name="Williams K.H."/>
            <person name="Hubbard S.S."/>
            <person name="Banfield J.F."/>
        </authorList>
    </citation>
    <scope>NUCLEOTIDE SEQUENCE [LARGE SCALE GENOMIC DNA]</scope>
</reference>
<gene>
    <name evidence="1" type="ORF">A2607_01390</name>
</gene>
<dbReference type="EMBL" id="MHTI01000029">
    <property type="protein sequence ID" value="OHA58707.1"/>
    <property type="molecule type" value="Genomic_DNA"/>
</dbReference>